<dbReference type="STRING" id="59920.PMN2A_0955"/>
<gene>
    <name evidence="2" type="ordered locus">PMN2A_0955</name>
</gene>
<reference evidence="2 3" key="1">
    <citation type="journal article" date="2007" name="PLoS Genet.">
        <title>Patterns and implications of gene gain and loss in the evolution of Prochlorococcus.</title>
        <authorList>
            <person name="Kettler G.C."/>
            <person name="Martiny A.C."/>
            <person name="Huang K."/>
            <person name="Zucker J."/>
            <person name="Coleman M.L."/>
            <person name="Rodrigue S."/>
            <person name="Chen F."/>
            <person name="Lapidus A."/>
            <person name="Ferriera S."/>
            <person name="Johnson J."/>
            <person name="Steglich C."/>
            <person name="Church G.M."/>
            <person name="Richardson P."/>
            <person name="Chisholm S.W."/>
        </authorList>
    </citation>
    <scope>NUCLEOTIDE SEQUENCE [LARGE SCALE GENOMIC DNA]</scope>
    <source>
        <strain evidence="2 3">NATL2A</strain>
    </source>
</reference>
<feature type="repeat" description="TPR" evidence="1">
    <location>
        <begin position="249"/>
        <end position="282"/>
    </location>
</feature>
<feature type="repeat" description="TPR" evidence="1">
    <location>
        <begin position="147"/>
        <end position="180"/>
    </location>
</feature>
<dbReference type="InterPro" id="IPR052384">
    <property type="entry name" value="TMTC_O-mannosyltransferase"/>
</dbReference>
<dbReference type="EMBL" id="CP000095">
    <property type="protein sequence ID" value="AAZ58446.1"/>
    <property type="molecule type" value="Genomic_DNA"/>
</dbReference>
<dbReference type="PANTHER" id="PTHR44216">
    <property type="entry name" value="PROTEIN O-MANNOSYL-TRANSFERASE TMTC2"/>
    <property type="match status" value="1"/>
</dbReference>
<dbReference type="RefSeq" id="WP_011295302.1">
    <property type="nucleotide sequence ID" value="NC_007335.2"/>
</dbReference>
<dbReference type="PROSITE" id="PS50293">
    <property type="entry name" value="TPR_REGION"/>
    <property type="match status" value="4"/>
</dbReference>
<dbReference type="KEGG" id="pmn:PMN2A_0955"/>
<dbReference type="SUPFAM" id="SSF48452">
    <property type="entry name" value="TPR-like"/>
    <property type="match status" value="1"/>
</dbReference>
<proteinExistence type="predicted"/>
<evidence type="ECO:0000313" key="3">
    <source>
        <dbReference type="Proteomes" id="UP000002535"/>
    </source>
</evidence>
<organism evidence="2 3">
    <name type="scientific">Prochlorococcus marinus (strain NATL2A)</name>
    <dbReference type="NCBI Taxonomy" id="59920"/>
    <lineage>
        <taxon>Bacteria</taxon>
        <taxon>Bacillati</taxon>
        <taxon>Cyanobacteriota</taxon>
        <taxon>Cyanophyceae</taxon>
        <taxon>Synechococcales</taxon>
        <taxon>Prochlorococcaceae</taxon>
        <taxon>Prochlorococcus</taxon>
    </lineage>
</organism>
<dbReference type="SMART" id="SM00028">
    <property type="entry name" value="TPR"/>
    <property type="match status" value="7"/>
</dbReference>
<dbReference type="Pfam" id="PF13414">
    <property type="entry name" value="TPR_11"/>
    <property type="match status" value="2"/>
</dbReference>
<dbReference type="PANTHER" id="PTHR44216:SF3">
    <property type="entry name" value="PROTEIN O-MANNOSYL-TRANSFERASE TMTC2"/>
    <property type="match status" value="1"/>
</dbReference>
<feature type="repeat" description="TPR" evidence="1">
    <location>
        <begin position="113"/>
        <end position="146"/>
    </location>
</feature>
<feature type="repeat" description="TPR" evidence="1">
    <location>
        <begin position="283"/>
        <end position="316"/>
    </location>
</feature>
<dbReference type="GO" id="GO:0000030">
    <property type="term" value="F:mannosyltransferase activity"/>
    <property type="evidence" value="ECO:0007669"/>
    <property type="project" value="TreeGrafter"/>
</dbReference>
<feature type="repeat" description="TPR" evidence="1">
    <location>
        <begin position="79"/>
        <end position="112"/>
    </location>
</feature>
<dbReference type="HOGENOM" id="CLU_010140_1_0_3"/>
<dbReference type="InterPro" id="IPR019734">
    <property type="entry name" value="TPR_rpt"/>
</dbReference>
<dbReference type="Gene3D" id="3.40.50.2000">
    <property type="entry name" value="Glycogen Phosphorylase B"/>
    <property type="match status" value="1"/>
</dbReference>
<dbReference type="OrthoDB" id="539906at2"/>
<protein>
    <submittedName>
        <fullName evidence="2">TPR repeat</fullName>
    </submittedName>
</protein>
<dbReference type="Pfam" id="PF13181">
    <property type="entry name" value="TPR_8"/>
    <property type="match status" value="2"/>
</dbReference>
<dbReference type="GO" id="GO:0035269">
    <property type="term" value="P:protein O-linked glycosylation via mannose"/>
    <property type="evidence" value="ECO:0007669"/>
    <property type="project" value="TreeGrafter"/>
</dbReference>
<dbReference type="PhylomeDB" id="Q46J82"/>
<dbReference type="Proteomes" id="UP000002535">
    <property type="component" value="Chromosome"/>
</dbReference>
<feature type="repeat" description="TPR" evidence="1">
    <location>
        <begin position="181"/>
        <end position="214"/>
    </location>
</feature>
<accession>Q46J82</accession>
<dbReference type="Pfam" id="PF00515">
    <property type="entry name" value="TPR_1"/>
    <property type="match status" value="1"/>
</dbReference>
<name>Q46J82_PROMT</name>
<feature type="repeat" description="TPR" evidence="1">
    <location>
        <begin position="215"/>
        <end position="248"/>
    </location>
</feature>
<evidence type="ECO:0000313" key="2">
    <source>
        <dbReference type="EMBL" id="AAZ58446.1"/>
    </source>
</evidence>
<keyword evidence="1" id="KW-0802">TPR repeat</keyword>
<dbReference type="SUPFAM" id="SSF53756">
    <property type="entry name" value="UDP-Glycosyltransferase/glycogen phosphorylase"/>
    <property type="match status" value="1"/>
</dbReference>
<dbReference type="Gene3D" id="1.25.40.10">
    <property type="entry name" value="Tetratricopeptide repeat domain"/>
    <property type="match status" value="7"/>
</dbReference>
<keyword evidence="3" id="KW-1185">Reference proteome</keyword>
<dbReference type="InterPro" id="IPR011990">
    <property type="entry name" value="TPR-like_helical_dom_sf"/>
</dbReference>
<dbReference type="PROSITE" id="PS50005">
    <property type="entry name" value="TPR"/>
    <property type="match status" value="7"/>
</dbReference>
<evidence type="ECO:0000256" key="1">
    <source>
        <dbReference type="PROSITE-ProRule" id="PRU00339"/>
    </source>
</evidence>
<sequence>MEKSDKQEQRKNQFTDIKTFPVSFALEEIKENISIFTNTPSKPSKEEIINQAFKFHSQGNISEAAKYYQYLINQGFNDHRIFSNYGIILKSLGKLKEAELSTQKAIEIKPDFAEMHSNLGNILRDLDKLKEAEISLRKAIEIKPNYAEAYYNLGNILKDLGKLKEAEISYRKAIEIKPDYAKAHYNLGNLLKDNGKLKEAELSYLKAIGIKPDYAKAHSNLGNLLRELGNLQEAEMSYRKAIELNPTFAEAHYNLGNLLKELGNLQEAEMSYRKAIEIKPDYAEAHSNLGNLLRELGNLQEAEMSYRKAIEIKPDYAEAFWNLSLVELLQGDYINGLENYEFRFKKKKPTITQCITKLKRIEHKKLQKGEKLLVVTEQGLGDTLQYMRYIPYLRNQGLNISFCAQTKLHSLIQASGIDQNPLTPEQAETISDGKWIPLLSLPRYLQVRQKNPIISKPYIFSTDELTKKWRDILSEEKRPIIGINWQGNPNVEKEELKGRSLALETFATLARNNNFKFLSLQKGFGSEQLEKCSFRNKFVNGQAQIDETWDFLENAAIIENCDLIITSDTSIAHLAGGLGKSTWLLLQHIPEWRWGLERENTFWYPSMRLFRQKERHNWQEVMERVSSKLKKKLEEQI</sequence>
<dbReference type="AlphaFoldDB" id="Q46J82"/>